<name>A0A5B8BZW1_9MICO</name>
<dbReference type="AlphaFoldDB" id="A0A5B8BZW1"/>
<accession>A0A5B8BZW1</accession>
<proteinExistence type="predicted"/>
<dbReference type="OrthoDB" id="5118230at2"/>
<evidence type="ECO:0000313" key="2">
    <source>
        <dbReference type="EMBL" id="QDC23803.1"/>
    </source>
</evidence>
<evidence type="ECO:0000313" key="3">
    <source>
        <dbReference type="Proteomes" id="UP000314616"/>
    </source>
</evidence>
<feature type="compositionally biased region" description="Basic and acidic residues" evidence="1">
    <location>
        <begin position="273"/>
        <end position="288"/>
    </location>
</feature>
<reference evidence="2 3" key="1">
    <citation type="submission" date="2019-05" db="EMBL/GenBank/DDBJ databases">
        <title>Georgenia *** sp. nov., and Georgenia *** sp. nov., isolated from the intestinal contents of plateau pika (Ochotona curzoniae) in the Qinghai-Tibet plateau of China.</title>
        <authorList>
            <person name="Tian Z."/>
        </authorList>
    </citation>
    <scope>NUCLEOTIDE SEQUENCE [LARGE SCALE GENOMIC DNA]</scope>
    <source>
        <strain evidence="2 3">Z443</strain>
    </source>
</reference>
<evidence type="ECO:0000256" key="1">
    <source>
        <dbReference type="SAM" id="MobiDB-lite"/>
    </source>
</evidence>
<dbReference type="InterPro" id="IPR009200">
    <property type="entry name" value="DUF1269_membrane"/>
</dbReference>
<organism evidence="2 3">
    <name type="scientific">Georgenia yuyongxinii</name>
    <dbReference type="NCBI Taxonomy" id="2589797"/>
    <lineage>
        <taxon>Bacteria</taxon>
        <taxon>Bacillati</taxon>
        <taxon>Actinomycetota</taxon>
        <taxon>Actinomycetes</taxon>
        <taxon>Micrococcales</taxon>
        <taxon>Bogoriellaceae</taxon>
        <taxon>Georgenia</taxon>
    </lineage>
</organism>
<dbReference type="EMBL" id="CP040915">
    <property type="protein sequence ID" value="QDC23803.1"/>
    <property type="molecule type" value="Genomic_DNA"/>
</dbReference>
<dbReference type="Pfam" id="PF06897">
    <property type="entry name" value="DUF1269"/>
    <property type="match status" value="1"/>
</dbReference>
<gene>
    <name evidence="2" type="ORF">FE374_03405</name>
</gene>
<protein>
    <submittedName>
        <fullName evidence="2">DUF1269 domain-containing protein</fullName>
    </submittedName>
</protein>
<sequence>MRARGSACTHQFPTPTPRGSRYEARQDAADALPRCADSSFAPDAARSAACPRAVRARSESGDVHRRARCPRASGVAARAPSVAAVWQRRTRVLICQSVHTPKEKHMAAIENVVVVRFTEPSKAYQALSALKDCDAEGRIALRSAAVVERTPEGFLRTPEAADNIGLVGTASGSLLGMLIGVLGGPVGVLVGWGAGAVMGGAFDIGRAVKSDEALTELGRAIPPGSTAVIATAAEPAVEVIDGEMRKLEGEVTRRPVGDVMDELEAAEDAAEAAAREARRELREKRKTELSASVDARVGTLKEKLHIS</sequence>
<dbReference type="Proteomes" id="UP000314616">
    <property type="component" value="Chromosome"/>
</dbReference>
<feature type="region of interest" description="Disordered" evidence="1">
    <location>
        <begin position="1"/>
        <end position="28"/>
    </location>
</feature>
<dbReference type="KEGG" id="gyu:FE374_03405"/>
<feature type="region of interest" description="Disordered" evidence="1">
    <location>
        <begin position="268"/>
        <end position="292"/>
    </location>
</feature>